<proteinExistence type="predicted"/>
<evidence type="ECO:0000313" key="1">
    <source>
        <dbReference type="EMBL" id="KAJ6763135.1"/>
    </source>
</evidence>
<accession>A0A9Q0WCH7</accession>
<reference evidence="1" key="1">
    <citation type="submission" date="2022-11" db="EMBL/GenBank/DDBJ databases">
        <authorList>
            <person name="Hyden B.L."/>
            <person name="Feng K."/>
            <person name="Yates T."/>
            <person name="Jawdy S."/>
            <person name="Smart L.B."/>
            <person name="Muchero W."/>
        </authorList>
    </citation>
    <scope>NUCLEOTIDE SEQUENCE</scope>
    <source>
        <tissue evidence="1">Shoot tip</tissue>
    </source>
</reference>
<comment type="caution">
    <text evidence="1">The sequence shown here is derived from an EMBL/GenBank/DDBJ whole genome shotgun (WGS) entry which is preliminary data.</text>
</comment>
<organism evidence="1 2">
    <name type="scientific">Salix purpurea</name>
    <name type="common">Purple osier willow</name>
    <dbReference type="NCBI Taxonomy" id="77065"/>
    <lineage>
        <taxon>Eukaryota</taxon>
        <taxon>Viridiplantae</taxon>
        <taxon>Streptophyta</taxon>
        <taxon>Embryophyta</taxon>
        <taxon>Tracheophyta</taxon>
        <taxon>Spermatophyta</taxon>
        <taxon>Magnoliopsida</taxon>
        <taxon>eudicotyledons</taxon>
        <taxon>Gunneridae</taxon>
        <taxon>Pentapetalae</taxon>
        <taxon>rosids</taxon>
        <taxon>fabids</taxon>
        <taxon>Malpighiales</taxon>
        <taxon>Salicaceae</taxon>
        <taxon>Saliceae</taxon>
        <taxon>Salix</taxon>
    </lineage>
</organism>
<name>A0A9Q0WCH7_SALPP</name>
<dbReference type="Proteomes" id="UP001151532">
    <property type="component" value="Chromosome 13"/>
</dbReference>
<protein>
    <submittedName>
        <fullName evidence="1">Uncharacterized protein</fullName>
    </submittedName>
</protein>
<keyword evidence="2" id="KW-1185">Reference proteome</keyword>
<sequence>MPAGFRSINYHKLQENYIPCGKNKNNSLQLFKRTLEDIGATARVLLPPYQQQQIYIPSEWFVDHARSSSALILENEKGHFLQISEEKYRSIFYNNPLVSAEAVQ</sequence>
<gene>
    <name evidence="1" type="ORF">OIU79_023804</name>
</gene>
<evidence type="ECO:0000313" key="2">
    <source>
        <dbReference type="Proteomes" id="UP001151532"/>
    </source>
</evidence>
<dbReference type="AlphaFoldDB" id="A0A9Q0WCH7"/>
<dbReference type="EMBL" id="JAPFFK010000005">
    <property type="protein sequence ID" value="KAJ6763135.1"/>
    <property type="molecule type" value="Genomic_DNA"/>
</dbReference>
<reference evidence="1" key="2">
    <citation type="journal article" date="2023" name="Int. J. Mol. Sci.">
        <title>De Novo Assembly and Annotation of 11 Diverse Shrub Willow (Salix) Genomes Reveals Novel Gene Organization in Sex-Linked Regions.</title>
        <authorList>
            <person name="Hyden B."/>
            <person name="Feng K."/>
            <person name="Yates T.B."/>
            <person name="Jawdy S."/>
            <person name="Cereghino C."/>
            <person name="Smart L.B."/>
            <person name="Muchero W."/>
        </authorList>
    </citation>
    <scope>NUCLEOTIDE SEQUENCE</scope>
    <source>
        <tissue evidence="1">Shoot tip</tissue>
    </source>
</reference>